<gene>
    <name evidence="2" type="ORF">HINF_LOCUS13871</name>
</gene>
<accession>A0ABP1HL64</accession>
<evidence type="ECO:0000259" key="1">
    <source>
        <dbReference type="Pfam" id="PF00856"/>
    </source>
</evidence>
<sequence length="474" mass="54800">MEKIIAKKYDSPPAINCNKHRNMLESALYEITKYEQTKTPTQEIAQAYYNIGKLDESEQVILKLQNDDKLQKLQDDIQKQRLQSAEGLYDFKQMVEEAKEHFFVRCSNFKNPDIEIRQIQTTCGYFAKQQIELGCILMVEKAFLAGEEDDRDIQLQLKKQLKDSQVQQYLLSFKQSELSELLVIQSSQKELTLEELTARCGTNGFTALPRLDYELTLSDAHALYPVQVLGSQNINHSCIPNAFWYFIGDVQFIVSQKQIQKDEQISIKLIGIDDWCSYSDLPQQLKERFDYVCQCEMCMSITDQQRNDLSKFKQVSEAKLKQIFANGKATQEQIIAIQDICKRAEDIFSDCKVNRFGLCWFSAALAYAYSQNNTIQNLKKALEVQVNSLAYFGIDTEDALKGKLTMSNRYQHQLNNSVIDIIFNIMTFVKIVDNNTIANWLNFLKQVFYYVTGGCEDYQLNNCFSKYAVEDQLS</sequence>
<feature type="domain" description="SET" evidence="1">
    <location>
        <begin position="124"/>
        <end position="267"/>
    </location>
</feature>
<dbReference type="EMBL" id="CAXDID020000032">
    <property type="protein sequence ID" value="CAL5995098.1"/>
    <property type="molecule type" value="Genomic_DNA"/>
</dbReference>
<dbReference type="SUPFAM" id="SSF82199">
    <property type="entry name" value="SET domain"/>
    <property type="match status" value="1"/>
</dbReference>
<evidence type="ECO:0000313" key="2">
    <source>
        <dbReference type="EMBL" id="CAL5995098.1"/>
    </source>
</evidence>
<dbReference type="Pfam" id="PF00856">
    <property type="entry name" value="SET"/>
    <property type="match status" value="1"/>
</dbReference>
<dbReference type="InterPro" id="IPR046341">
    <property type="entry name" value="SET_dom_sf"/>
</dbReference>
<organism evidence="2 3">
    <name type="scientific">Hexamita inflata</name>
    <dbReference type="NCBI Taxonomy" id="28002"/>
    <lineage>
        <taxon>Eukaryota</taxon>
        <taxon>Metamonada</taxon>
        <taxon>Diplomonadida</taxon>
        <taxon>Hexamitidae</taxon>
        <taxon>Hexamitinae</taxon>
        <taxon>Hexamita</taxon>
    </lineage>
</organism>
<reference evidence="2 3" key="1">
    <citation type="submission" date="2024-07" db="EMBL/GenBank/DDBJ databases">
        <authorList>
            <person name="Akdeniz Z."/>
        </authorList>
    </citation>
    <scope>NUCLEOTIDE SEQUENCE [LARGE SCALE GENOMIC DNA]</scope>
</reference>
<dbReference type="PANTHER" id="PTHR47332">
    <property type="entry name" value="SET DOMAIN-CONTAINING PROTEIN 5"/>
    <property type="match status" value="1"/>
</dbReference>
<comment type="caution">
    <text evidence="2">The sequence shown here is derived from an EMBL/GenBank/DDBJ whole genome shotgun (WGS) entry which is preliminary data.</text>
</comment>
<dbReference type="InterPro" id="IPR001214">
    <property type="entry name" value="SET_dom"/>
</dbReference>
<evidence type="ECO:0000313" key="3">
    <source>
        <dbReference type="Proteomes" id="UP001642409"/>
    </source>
</evidence>
<dbReference type="Proteomes" id="UP001642409">
    <property type="component" value="Unassembled WGS sequence"/>
</dbReference>
<keyword evidence="3" id="KW-1185">Reference proteome</keyword>
<dbReference type="Gene3D" id="2.170.270.10">
    <property type="entry name" value="SET domain"/>
    <property type="match status" value="1"/>
</dbReference>
<proteinExistence type="predicted"/>
<name>A0ABP1HL64_9EUKA</name>
<dbReference type="PANTHER" id="PTHR47332:SF4">
    <property type="entry name" value="SET DOMAIN-CONTAINING PROTEIN 5"/>
    <property type="match status" value="1"/>
</dbReference>
<dbReference type="CDD" id="cd20071">
    <property type="entry name" value="SET_SMYD"/>
    <property type="match status" value="1"/>
</dbReference>
<dbReference type="InterPro" id="IPR053185">
    <property type="entry name" value="SET_domain_protein"/>
</dbReference>
<protein>
    <submittedName>
        <fullName evidence="2">SET_domain-containing protein</fullName>
    </submittedName>
</protein>